<comment type="similarity">
    <text evidence="1">Belongs to the peptidase S13 family.</text>
</comment>
<dbReference type="SUPFAM" id="SSF56601">
    <property type="entry name" value="beta-lactamase/transpeptidase-like"/>
    <property type="match status" value="1"/>
</dbReference>
<dbReference type="GO" id="GO:0009002">
    <property type="term" value="F:serine-type D-Ala-D-Ala carboxypeptidase activity"/>
    <property type="evidence" value="ECO:0007669"/>
    <property type="project" value="UniProtKB-EC"/>
</dbReference>
<dbReference type="NCBIfam" id="TIGR00666">
    <property type="entry name" value="PBP4"/>
    <property type="match status" value="1"/>
</dbReference>
<keyword evidence="5" id="KW-1185">Reference proteome</keyword>
<feature type="domain" description="Sporulation stage II protein D amidase enhancer LytB N-terminal" evidence="3">
    <location>
        <begin position="275"/>
        <end position="355"/>
    </location>
</feature>
<protein>
    <submittedName>
        <fullName evidence="4">D-alanyl-D-alanine carboxypeptidase/D-alanyl-D-alanine-endopeptidase</fullName>
        <ecNumber evidence="4">3.4.16.4</ecNumber>
    </submittedName>
</protein>
<dbReference type="EMBL" id="JAFREP010000009">
    <property type="protein sequence ID" value="MBO1319244.1"/>
    <property type="molecule type" value="Genomic_DNA"/>
</dbReference>
<dbReference type="Gene3D" id="3.50.80.20">
    <property type="entry name" value="D-Ala-D-Ala carboxypeptidase C, peptidase S13"/>
    <property type="match status" value="1"/>
</dbReference>
<dbReference type="EC" id="3.4.16.4" evidence="4"/>
<dbReference type="PROSITE" id="PS00018">
    <property type="entry name" value="EF_HAND_1"/>
    <property type="match status" value="1"/>
</dbReference>
<dbReference type="PANTHER" id="PTHR30023:SF0">
    <property type="entry name" value="PENICILLIN-SENSITIVE CARBOXYPEPTIDASE A"/>
    <property type="match status" value="1"/>
</dbReference>
<sequence length="1341" mass="145579">MNRWIQRSLTAVLLFLPLFASSSLYHKIRDGRTGAMLEGMLHLTRHHDGESAIARAAVSGKAELILEPGIYTIRAEAEGYLPLETTITVNDETPVETVAFHLDPVPMPEGLRRKTTDLPEDQAQLEGYLYDKDTGLPLVGHRVLMENQGYEGVTDEDGRFEIVYAWEQPIDAGNKPYVTVDNLIIESEDRRTTLQNISLLPGVTILREDLDMESGGISEDRRHRLDRGVPTQTELSPQTQVKPQFKRAPAVSRFIKPPASIRIGMDCSCSTCSRVVVRSLETYVANGLKSEWIASWGMDSLRSGAIAFRSYGAWHVDNPKATHYDICSTTCCQVYTDTTNSRTAQAARDTAGLMLVQAGESTAFRSEYSAQNNAWDDPNDGLTCNNGDLSCGNGSVGSPSTGWPCLADSVGRNRGCFGHGRGMSQWGTHYWSQQGRNWAWITNHYYNANGNGSGKRNSAISHPFALGALQVSSGQARPGTAITLGLNVTNHAGATHRILFGASLRDASGAYTSDAANDNLITLAPGAGLLQRPFNIPAGLASGSYRVVVGLYLDADGNGQLNSGDFRFHLTESSQALVIGDGGPPQAQLSLLIDDAANPIVFSVDADETVTRVRYYQGETLLGESEERADAFRIERTFSAGAAATITARGYNSAGLEVAADTGDFTAPGEDEAPTIAFANPGVIVNPAVFYVQTGATTARVVYLADGSFSLGESSNAENRFAVTYRFSGVGPRNLSAVAYDADGNEIAREDRSITIRNQAVVLSAPSPMTNPLHLSADAASNVTRIQYLADNRWDLGTSTDRNAAFSVYPQFGTTGERSITVVGFDAAGNEVGRDTRTITIRNEPLFFITPSNTTNPAKLQVRASGDTARIDYFADGTWPLGSSRARWNDFSVTYPFNQEGRRNISAVAYDRAGHELRRIEVPITIGSGGGTGEPDPQQGTSLQTSIRNIFNAASSHSLSGRVESLSGGFTYFTWNAGVGKIPASNQKMWVTGAAYHFLGEDHRFETDIHFNGTFSGGTLNGDLIIYSREDYTMALAYGGRDPVFNRIVDQLKSQGLQRVTGRVLAMGNWYETNYYSRSYSARLSSAASHFRNVLRNRGVTVNGSSGTLGGINAPDNRVYTHRSRTIAEAFKDLNKPSNNTYADILRAHLGHVVKGRISSAAGGEAMMDFLAEIDADYPENRVADGSGLSYSNRLSARTLIKMIRTLKTNPATASWEQTLAVGGVDGTLRNRLTENDVRGRVFAKTGTLNPVVSLSGVVTNRHNGNSYLFSFLMNDVVSKTNARATVDRAVRLIASNFEGPRNKGDFMHEEPPVVFLEETQRALAPDEWEQIVPAFTVLEP</sequence>
<dbReference type="Gene3D" id="2.60.40.1120">
    <property type="entry name" value="Carboxypeptidase-like, regulatory domain"/>
    <property type="match status" value="1"/>
</dbReference>
<proteinExistence type="inferred from homology"/>
<dbReference type="Pfam" id="PF02113">
    <property type="entry name" value="Peptidase_S13"/>
    <property type="match status" value="1"/>
</dbReference>
<dbReference type="InterPro" id="IPR012338">
    <property type="entry name" value="Beta-lactam/transpept-like"/>
</dbReference>
<dbReference type="GO" id="GO:0006508">
    <property type="term" value="P:proteolysis"/>
    <property type="evidence" value="ECO:0007669"/>
    <property type="project" value="InterPro"/>
</dbReference>
<keyword evidence="2 4" id="KW-0378">Hydrolase</keyword>
<evidence type="ECO:0000256" key="2">
    <source>
        <dbReference type="ARBA" id="ARBA00022801"/>
    </source>
</evidence>
<comment type="caution">
    <text evidence="4">The sequence shown here is derived from an EMBL/GenBank/DDBJ whole genome shotgun (WGS) entry which is preliminary data.</text>
</comment>
<accession>A0A8J7U3Y2</accession>
<keyword evidence="4" id="KW-0645">Protease</keyword>
<evidence type="ECO:0000256" key="1">
    <source>
        <dbReference type="ARBA" id="ARBA00006096"/>
    </source>
</evidence>
<dbReference type="GO" id="GO:0000270">
    <property type="term" value="P:peptidoglycan metabolic process"/>
    <property type="evidence" value="ECO:0007669"/>
    <property type="project" value="TreeGrafter"/>
</dbReference>
<dbReference type="PANTHER" id="PTHR30023">
    <property type="entry name" value="D-ALANYL-D-ALANINE CARBOXYPEPTIDASE"/>
    <property type="match status" value="1"/>
</dbReference>
<name>A0A8J7U3Y2_9BACT</name>
<evidence type="ECO:0000313" key="4">
    <source>
        <dbReference type="EMBL" id="MBO1319244.1"/>
    </source>
</evidence>
<dbReference type="Gene3D" id="3.40.710.10">
    <property type="entry name" value="DD-peptidase/beta-lactamase superfamily"/>
    <property type="match status" value="1"/>
</dbReference>
<gene>
    <name evidence="4" type="primary">dacB</name>
    <name evidence="4" type="ORF">J3U88_12300</name>
</gene>
<organism evidence="4 5">
    <name type="scientific">Acanthopleuribacter pedis</name>
    <dbReference type="NCBI Taxonomy" id="442870"/>
    <lineage>
        <taxon>Bacteria</taxon>
        <taxon>Pseudomonadati</taxon>
        <taxon>Acidobacteriota</taxon>
        <taxon>Holophagae</taxon>
        <taxon>Acanthopleuribacterales</taxon>
        <taxon>Acanthopleuribacteraceae</taxon>
        <taxon>Acanthopleuribacter</taxon>
    </lineage>
</organism>
<dbReference type="InterPro" id="IPR013693">
    <property type="entry name" value="SpoIID/LytB_N"/>
</dbReference>
<reference evidence="4" key="1">
    <citation type="submission" date="2021-03" db="EMBL/GenBank/DDBJ databases">
        <authorList>
            <person name="Wang G."/>
        </authorList>
    </citation>
    <scope>NUCLEOTIDE SEQUENCE</scope>
    <source>
        <strain evidence="4">KCTC 12899</strain>
    </source>
</reference>
<evidence type="ECO:0000259" key="3">
    <source>
        <dbReference type="Pfam" id="PF08486"/>
    </source>
</evidence>
<dbReference type="Pfam" id="PF08486">
    <property type="entry name" value="SpoIID"/>
    <property type="match status" value="1"/>
</dbReference>
<dbReference type="PRINTS" id="PR00922">
    <property type="entry name" value="DADACBPTASE3"/>
</dbReference>
<evidence type="ECO:0000313" key="5">
    <source>
        <dbReference type="Proteomes" id="UP000664417"/>
    </source>
</evidence>
<dbReference type="InterPro" id="IPR000667">
    <property type="entry name" value="Peptidase_S13"/>
</dbReference>
<dbReference type="RefSeq" id="WP_207859065.1">
    <property type="nucleotide sequence ID" value="NZ_JAFREP010000009.1"/>
</dbReference>
<dbReference type="InterPro" id="IPR018247">
    <property type="entry name" value="EF_Hand_1_Ca_BS"/>
</dbReference>
<keyword evidence="4" id="KW-0121">Carboxypeptidase</keyword>
<dbReference type="Proteomes" id="UP000664417">
    <property type="component" value="Unassembled WGS sequence"/>
</dbReference>